<comment type="caution">
    <text evidence="1">The sequence shown here is derived from an EMBL/GenBank/DDBJ whole genome shotgun (WGS) entry which is preliminary data.</text>
</comment>
<accession>A0ABU6Z7W9</accession>
<gene>
    <name evidence="1" type="ORF">PIB30_026044</name>
</gene>
<sequence length="93" mass="10598">MSEHHSRHFQVSPNHHHLVFLSHRQHQHQHPLLMVVRSRSSLLLHYPSSSLVINPPFIVAARSGSSQLVTSPSPLVTLPCGLAESRCRMRHLY</sequence>
<evidence type="ECO:0000313" key="1">
    <source>
        <dbReference type="EMBL" id="MED6218349.1"/>
    </source>
</evidence>
<protein>
    <submittedName>
        <fullName evidence="1">Uncharacterized protein</fullName>
    </submittedName>
</protein>
<reference evidence="1 2" key="1">
    <citation type="journal article" date="2023" name="Plants (Basel)">
        <title>Bridging the Gap: Combining Genomics and Transcriptomics Approaches to Understand Stylosanthes scabra, an Orphan Legume from the Brazilian Caatinga.</title>
        <authorList>
            <person name="Ferreira-Neto J.R.C."/>
            <person name="da Silva M.D."/>
            <person name="Binneck E."/>
            <person name="de Melo N.F."/>
            <person name="da Silva R.H."/>
            <person name="de Melo A.L.T.M."/>
            <person name="Pandolfi V."/>
            <person name="Bustamante F.O."/>
            <person name="Brasileiro-Vidal A.C."/>
            <person name="Benko-Iseppon A.M."/>
        </authorList>
    </citation>
    <scope>NUCLEOTIDE SEQUENCE [LARGE SCALE GENOMIC DNA]</scope>
    <source>
        <tissue evidence="1">Leaves</tissue>
    </source>
</reference>
<proteinExistence type="predicted"/>
<dbReference type="Proteomes" id="UP001341840">
    <property type="component" value="Unassembled WGS sequence"/>
</dbReference>
<organism evidence="1 2">
    <name type="scientific">Stylosanthes scabra</name>
    <dbReference type="NCBI Taxonomy" id="79078"/>
    <lineage>
        <taxon>Eukaryota</taxon>
        <taxon>Viridiplantae</taxon>
        <taxon>Streptophyta</taxon>
        <taxon>Embryophyta</taxon>
        <taxon>Tracheophyta</taxon>
        <taxon>Spermatophyta</taxon>
        <taxon>Magnoliopsida</taxon>
        <taxon>eudicotyledons</taxon>
        <taxon>Gunneridae</taxon>
        <taxon>Pentapetalae</taxon>
        <taxon>rosids</taxon>
        <taxon>fabids</taxon>
        <taxon>Fabales</taxon>
        <taxon>Fabaceae</taxon>
        <taxon>Papilionoideae</taxon>
        <taxon>50 kb inversion clade</taxon>
        <taxon>dalbergioids sensu lato</taxon>
        <taxon>Dalbergieae</taxon>
        <taxon>Pterocarpus clade</taxon>
        <taxon>Stylosanthes</taxon>
    </lineage>
</organism>
<name>A0ABU6Z7W9_9FABA</name>
<keyword evidence="2" id="KW-1185">Reference proteome</keyword>
<dbReference type="EMBL" id="JASCZI010271957">
    <property type="protein sequence ID" value="MED6218349.1"/>
    <property type="molecule type" value="Genomic_DNA"/>
</dbReference>
<evidence type="ECO:0000313" key="2">
    <source>
        <dbReference type="Proteomes" id="UP001341840"/>
    </source>
</evidence>